<evidence type="ECO:0000313" key="10">
    <source>
        <dbReference type="Proteomes" id="UP000218238"/>
    </source>
</evidence>
<evidence type="ECO:0000256" key="1">
    <source>
        <dbReference type="ARBA" id="ARBA00010617"/>
    </source>
</evidence>
<feature type="binding site" description="axial binding residue" evidence="7">
    <location>
        <position position="390"/>
    </location>
    <ligand>
        <name>heme</name>
        <dbReference type="ChEBI" id="CHEBI:30413"/>
    </ligand>
    <ligandPart>
        <name>Fe</name>
        <dbReference type="ChEBI" id="CHEBI:18248"/>
    </ligandPart>
</feature>
<reference evidence="9 10" key="1">
    <citation type="submission" date="2017-08" db="EMBL/GenBank/DDBJ databases">
        <title>Draft genome sequence of filamentous cyanobacterium Calothrix elsteri CCALA 953.</title>
        <authorList>
            <person name="Gagunashvili A.N."/>
            <person name="Elster J."/>
            <person name="Andresson O.S."/>
        </authorList>
    </citation>
    <scope>NUCLEOTIDE SEQUENCE [LARGE SCALE GENOMIC DNA]</scope>
    <source>
        <strain evidence="9 10">CCALA 953</strain>
    </source>
</reference>
<dbReference type="InterPro" id="IPR036396">
    <property type="entry name" value="Cyt_P450_sf"/>
</dbReference>
<evidence type="ECO:0000313" key="9">
    <source>
        <dbReference type="EMBL" id="PAX53281.1"/>
    </source>
</evidence>
<dbReference type="CDD" id="cd11044">
    <property type="entry name" value="CYP120A1_CYP26-like"/>
    <property type="match status" value="1"/>
</dbReference>
<evidence type="ECO:0000256" key="2">
    <source>
        <dbReference type="ARBA" id="ARBA00022617"/>
    </source>
</evidence>
<dbReference type="Gene3D" id="1.10.630.10">
    <property type="entry name" value="Cytochrome P450"/>
    <property type="match status" value="1"/>
</dbReference>
<dbReference type="InterPro" id="IPR001128">
    <property type="entry name" value="Cyt_P450"/>
</dbReference>
<dbReference type="SUPFAM" id="SSF48264">
    <property type="entry name" value="Cytochrome P450"/>
    <property type="match status" value="1"/>
</dbReference>
<comment type="cofactor">
    <cofactor evidence="7">
        <name>heme</name>
        <dbReference type="ChEBI" id="CHEBI:30413"/>
    </cofactor>
</comment>
<dbReference type="PANTHER" id="PTHR24286">
    <property type="entry name" value="CYTOCHROME P450 26"/>
    <property type="match status" value="1"/>
</dbReference>
<comment type="caution">
    <text evidence="9">The sequence shown here is derived from an EMBL/GenBank/DDBJ whole genome shotgun (WGS) entry which is preliminary data.</text>
</comment>
<organism evidence="9 10">
    <name type="scientific">Brunnivagina elsteri CCALA 953</name>
    <dbReference type="NCBI Taxonomy" id="987040"/>
    <lineage>
        <taxon>Bacteria</taxon>
        <taxon>Bacillati</taxon>
        <taxon>Cyanobacteriota</taxon>
        <taxon>Cyanophyceae</taxon>
        <taxon>Nostocales</taxon>
        <taxon>Calotrichaceae</taxon>
        <taxon>Brunnivagina</taxon>
    </lineage>
</organism>
<protein>
    <submittedName>
        <fullName evidence="9">Cytochrome P450</fullName>
    </submittedName>
</protein>
<dbReference type="InterPro" id="IPR002401">
    <property type="entry name" value="Cyt_P450_E_grp-I"/>
</dbReference>
<keyword evidence="5 7" id="KW-0408">Iron</keyword>
<dbReference type="GO" id="GO:0016125">
    <property type="term" value="P:sterol metabolic process"/>
    <property type="evidence" value="ECO:0007669"/>
    <property type="project" value="TreeGrafter"/>
</dbReference>
<dbReference type="GO" id="GO:0005506">
    <property type="term" value="F:iron ion binding"/>
    <property type="evidence" value="ECO:0007669"/>
    <property type="project" value="InterPro"/>
</dbReference>
<dbReference type="GO" id="GO:0016705">
    <property type="term" value="F:oxidoreductase activity, acting on paired donors, with incorporation or reduction of molecular oxygen"/>
    <property type="evidence" value="ECO:0007669"/>
    <property type="project" value="InterPro"/>
</dbReference>
<evidence type="ECO:0000256" key="4">
    <source>
        <dbReference type="ARBA" id="ARBA00023002"/>
    </source>
</evidence>
<evidence type="ECO:0000256" key="7">
    <source>
        <dbReference type="PIRSR" id="PIRSR602401-1"/>
    </source>
</evidence>
<dbReference type="OrthoDB" id="446280at2"/>
<keyword evidence="10" id="KW-1185">Reference proteome</keyword>
<sequence>MTNKNTINSLPLPPGDFGLPIIGESIEFLRDRNFTKKRQEKYGHVFKTHIFGQPTIVAIGADANNYIFTNENKYFTNNWPKSTRELLGAASLSVQVGTEHQKRRKILSQAFQPRALSSYISTVELNTYKYFERWEKLSNFAWYPEIKNYTLDIACKLLVGTESASQSKLGDLYTTWVNGLFSLAINLPWTTFGKAYQSRKLLLQEIENIIQERINSSNSKEDALGLLIQAEDEDGNRLSVEELKDQLLTLIFAGHETLTSAIASFCLLVAQHPQVLAAIRQEQEELGLNMPITLENLKQMTYLEQVLKETLRLVPPVGGAFRKVIETCEFNGYQIPQGWSLLYQIGYTHQDIDIYPQPKQFNPERFNLTSTEDKTKTFSFIPFGGGIRECIGKEFAKLEIKIFAALLLRNYQWELISQQNLDLVMVPTPRPKDGLKVNFQKILV</sequence>
<dbReference type="PRINTS" id="PR00385">
    <property type="entry name" value="P450"/>
</dbReference>
<dbReference type="GO" id="GO:0004497">
    <property type="term" value="F:monooxygenase activity"/>
    <property type="evidence" value="ECO:0007669"/>
    <property type="project" value="UniProtKB-KW"/>
</dbReference>
<evidence type="ECO:0000256" key="5">
    <source>
        <dbReference type="ARBA" id="ARBA00023004"/>
    </source>
</evidence>
<evidence type="ECO:0000256" key="3">
    <source>
        <dbReference type="ARBA" id="ARBA00022723"/>
    </source>
</evidence>
<dbReference type="Pfam" id="PF00067">
    <property type="entry name" value="p450"/>
    <property type="match status" value="1"/>
</dbReference>
<keyword evidence="4 8" id="KW-0560">Oxidoreductase</keyword>
<dbReference type="PANTHER" id="PTHR24286:SF384">
    <property type="entry name" value="P450, PUTATIVE (EUROFUNG)-RELATED"/>
    <property type="match status" value="1"/>
</dbReference>
<keyword evidence="2 7" id="KW-0349">Heme</keyword>
<dbReference type="AlphaFoldDB" id="A0A2A2THW9"/>
<accession>A0A2A2THW9</accession>
<keyword evidence="6 8" id="KW-0503">Monooxygenase</keyword>
<evidence type="ECO:0000256" key="8">
    <source>
        <dbReference type="RuleBase" id="RU000461"/>
    </source>
</evidence>
<dbReference type="EMBL" id="NTFS01000155">
    <property type="protein sequence ID" value="PAX53281.1"/>
    <property type="molecule type" value="Genomic_DNA"/>
</dbReference>
<comment type="similarity">
    <text evidence="1 8">Belongs to the cytochrome P450 family.</text>
</comment>
<dbReference type="RefSeq" id="WP_095722433.1">
    <property type="nucleotide sequence ID" value="NZ_NTFS01000155.1"/>
</dbReference>
<name>A0A2A2THW9_9CYAN</name>
<dbReference type="GO" id="GO:0020037">
    <property type="term" value="F:heme binding"/>
    <property type="evidence" value="ECO:0007669"/>
    <property type="project" value="InterPro"/>
</dbReference>
<dbReference type="PRINTS" id="PR00463">
    <property type="entry name" value="EP450I"/>
</dbReference>
<dbReference type="PROSITE" id="PS00086">
    <property type="entry name" value="CYTOCHROME_P450"/>
    <property type="match status" value="1"/>
</dbReference>
<evidence type="ECO:0000256" key="6">
    <source>
        <dbReference type="ARBA" id="ARBA00023033"/>
    </source>
</evidence>
<gene>
    <name evidence="9" type="ORF">CK510_14820</name>
</gene>
<proteinExistence type="inferred from homology"/>
<dbReference type="Proteomes" id="UP000218238">
    <property type="component" value="Unassembled WGS sequence"/>
</dbReference>
<keyword evidence="3 7" id="KW-0479">Metal-binding</keyword>
<dbReference type="InterPro" id="IPR017972">
    <property type="entry name" value="Cyt_P450_CS"/>
</dbReference>